<dbReference type="STRING" id="1300347.I601_0659"/>
<dbReference type="PATRIC" id="fig|1300347.3.peg.664"/>
<gene>
    <name evidence="8" type="primary">mmgC_8</name>
    <name evidence="8" type="ORF">I601_0659</name>
</gene>
<dbReference type="EC" id="1.3.99.-" evidence="8"/>
<organism evidence="8 9">
    <name type="scientific">Nocardioides dokdonensis FR1436</name>
    <dbReference type="NCBI Taxonomy" id="1300347"/>
    <lineage>
        <taxon>Bacteria</taxon>
        <taxon>Bacillati</taxon>
        <taxon>Actinomycetota</taxon>
        <taxon>Actinomycetes</taxon>
        <taxon>Propionibacteriales</taxon>
        <taxon>Nocardioidaceae</taxon>
        <taxon>Nocardioides</taxon>
    </lineage>
</organism>
<evidence type="ECO:0000313" key="9">
    <source>
        <dbReference type="Proteomes" id="UP000077868"/>
    </source>
</evidence>
<reference evidence="8 9" key="1">
    <citation type="submission" date="2016-03" db="EMBL/GenBank/DDBJ databases">
        <title>Complete genome sequence of a soil Actinobacterium, Nocardioides dokdonensis FR1436.</title>
        <authorList>
            <person name="Kwon S.-K."/>
            <person name="Kim K."/>
            <person name="Kim J.F."/>
        </authorList>
    </citation>
    <scope>NUCLEOTIDE SEQUENCE [LARGE SCALE GENOMIC DNA]</scope>
    <source>
        <strain evidence="8 9">FR1436</strain>
    </source>
</reference>
<dbReference type="GO" id="GO:0003995">
    <property type="term" value="F:acyl-CoA dehydrogenase activity"/>
    <property type="evidence" value="ECO:0007669"/>
    <property type="project" value="TreeGrafter"/>
</dbReference>
<dbReference type="Pfam" id="PF00441">
    <property type="entry name" value="Acyl-CoA_dh_1"/>
    <property type="match status" value="1"/>
</dbReference>
<dbReference type="Pfam" id="PF02771">
    <property type="entry name" value="Acyl-CoA_dh_N"/>
    <property type="match status" value="1"/>
</dbReference>
<dbReference type="Gene3D" id="1.20.140.10">
    <property type="entry name" value="Butyryl-CoA Dehydrogenase, subunit A, domain 3"/>
    <property type="match status" value="1"/>
</dbReference>
<dbReference type="Gene3D" id="2.40.110.10">
    <property type="entry name" value="Butyryl-CoA Dehydrogenase, subunit A, domain 2"/>
    <property type="match status" value="1"/>
</dbReference>
<dbReference type="PANTHER" id="PTHR43884">
    <property type="entry name" value="ACYL-COA DEHYDROGENASE"/>
    <property type="match status" value="1"/>
</dbReference>
<proteinExistence type="inferred from homology"/>
<dbReference type="OrthoDB" id="2450120at2"/>
<dbReference type="InterPro" id="IPR013786">
    <property type="entry name" value="AcylCoA_DH/ox_N"/>
</dbReference>
<dbReference type="Gene3D" id="1.10.540.10">
    <property type="entry name" value="Acyl-CoA dehydrogenase/oxidase, N-terminal domain"/>
    <property type="match status" value="1"/>
</dbReference>
<keyword evidence="5 8" id="KW-0560">Oxidoreductase</keyword>
<dbReference type="InterPro" id="IPR036250">
    <property type="entry name" value="AcylCo_DH-like_C"/>
</dbReference>
<feature type="domain" description="Acyl-CoA dehydrogenase/oxidase N-terminal" evidence="7">
    <location>
        <begin position="6"/>
        <end position="118"/>
    </location>
</feature>
<evidence type="ECO:0000259" key="6">
    <source>
        <dbReference type="Pfam" id="PF00441"/>
    </source>
</evidence>
<keyword evidence="4" id="KW-0274">FAD</keyword>
<dbReference type="SUPFAM" id="SSF56645">
    <property type="entry name" value="Acyl-CoA dehydrogenase NM domain-like"/>
    <property type="match status" value="1"/>
</dbReference>
<dbReference type="EMBL" id="CP015079">
    <property type="protein sequence ID" value="ANH37111.1"/>
    <property type="molecule type" value="Genomic_DNA"/>
</dbReference>
<evidence type="ECO:0000256" key="1">
    <source>
        <dbReference type="ARBA" id="ARBA00001974"/>
    </source>
</evidence>
<evidence type="ECO:0000256" key="4">
    <source>
        <dbReference type="ARBA" id="ARBA00022827"/>
    </source>
</evidence>
<dbReference type="GO" id="GO:0050660">
    <property type="term" value="F:flavin adenine dinucleotide binding"/>
    <property type="evidence" value="ECO:0007669"/>
    <property type="project" value="InterPro"/>
</dbReference>
<evidence type="ECO:0000259" key="7">
    <source>
        <dbReference type="Pfam" id="PF02771"/>
    </source>
</evidence>
<evidence type="ECO:0000256" key="5">
    <source>
        <dbReference type="ARBA" id="ARBA00023002"/>
    </source>
</evidence>
<dbReference type="Proteomes" id="UP000077868">
    <property type="component" value="Chromosome"/>
</dbReference>
<name>A0A1A9GHW8_9ACTN</name>
<comment type="cofactor">
    <cofactor evidence="1">
        <name>FAD</name>
        <dbReference type="ChEBI" id="CHEBI:57692"/>
    </cofactor>
</comment>
<dbReference type="RefSeq" id="WP_068106391.1">
    <property type="nucleotide sequence ID" value="NZ_CP015079.1"/>
</dbReference>
<comment type="similarity">
    <text evidence="2">Belongs to the acyl-CoA dehydrogenase family.</text>
</comment>
<dbReference type="InterPro" id="IPR009100">
    <property type="entry name" value="AcylCoA_DH/oxidase_NM_dom_sf"/>
</dbReference>
<dbReference type="KEGG" id="ndk:I601_0659"/>
<evidence type="ECO:0000256" key="3">
    <source>
        <dbReference type="ARBA" id="ARBA00022630"/>
    </source>
</evidence>
<keyword evidence="9" id="KW-1185">Reference proteome</keyword>
<accession>A0A1A9GHW8</accession>
<keyword evidence="3" id="KW-0285">Flavoprotein</keyword>
<feature type="domain" description="Acyl-CoA dehydrogenase/oxidase C-terminal" evidence="6">
    <location>
        <begin position="246"/>
        <end position="371"/>
    </location>
</feature>
<dbReference type="AlphaFoldDB" id="A0A1A9GHW8"/>
<dbReference type="InterPro" id="IPR046373">
    <property type="entry name" value="Acyl-CoA_Oxase/DH_mid-dom_sf"/>
</dbReference>
<evidence type="ECO:0000256" key="2">
    <source>
        <dbReference type="ARBA" id="ARBA00009347"/>
    </source>
</evidence>
<dbReference type="InterPro" id="IPR037069">
    <property type="entry name" value="AcylCoA_DH/ox_N_sf"/>
</dbReference>
<dbReference type="SUPFAM" id="SSF47203">
    <property type="entry name" value="Acyl-CoA dehydrogenase C-terminal domain-like"/>
    <property type="match status" value="1"/>
</dbReference>
<evidence type="ECO:0000313" key="8">
    <source>
        <dbReference type="EMBL" id="ANH37111.1"/>
    </source>
</evidence>
<dbReference type="PANTHER" id="PTHR43884:SF20">
    <property type="entry name" value="ACYL-COA DEHYDROGENASE FADE28"/>
    <property type="match status" value="1"/>
</dbReference>
<sequence length="383" mass="40935">MKLIATEQERDLTDALRHVLTTHCTTDVVRRSLEADAGGVPQDLWRALTNADVLGLPFAEEFGGAGGTLDDLAVFAVEAGRALCPSVVLSTLHLGLAVDALGDDMHRKRLLPTICRGEVRGTVAVNSPYDATDVRPRLAAEPVTGPDGPAFEVNGEVDFVGDADQAQQLLLTARVTTYGEPDRLIGLLLDPASAGVAMTPLPASDGDRWQRLRLDRVRVAGADVLAGPTGDGLAADDVRRVALTIRALQCLDMVGGAQAVLERTVDYTTGREQFGRPIASFQAAQHLVADIHIAVQAARLAARSALFWLGRGRLATRETAVAVMHASTAYRRATLDAHQLHGGMGYVLETDLHLWSERARRFGVLGGGPDVAGRWLEKEIGLD</sequence>
<protein>
    <submittedName>
        <fullName evidence="8">Acyl-CoA dehydrogenase</fullName>
        <ecNumber evidence="8">1.3.99.-</ecNumber>
    </submittedName>
</protein>
<dbReference type="InterPro" id="IPR009075">
    <property type="entry name" value="AcylCo_DH/oxidase_C"/>
</dbReference>